<dbReference type="EMBL" id="SJOI01000001">
    <property type="protein sequence ID" value="TCL03489.1"/>
    <property type="molecule type" value="Genomic_DNA"/>
</dbReference>
<evidence type="ECO:0000256" key="1">
    <source>
        <dbReference type="SAM" id="SignalP"/>
    </source>
</evidence>
<feature type="chain" id="PRO_5020368584" evidence="1">
    <location>
        <begin position="25"/>
        <end position="533"/>
    </location>
</feature>
<dbReference type="SUPFAM" id="SSF53850">
    <property type="entry name" value="Periplasmic binding protein-like II"/>
    <property type="match status" value="1"/>
</dbReference>
<proteinExistence type="predicted"/>
<keyword evidence="1" id="KW-0732">Signal</keyword>
<dbReference type="InterPro" id="IPR039424">
    <property type="entry name" value="SBP_5"/>
</dbReference>
<accession>A0A4R1NA17</accession>
<dbReference type="Pfam" id="PF00496">
    <property type="entry name" value="SBP_bac_5"/>
    <property type="match status" value="1"/>
</dbReference>
<dbReference type="GO" id="GO:0043190">
    <property type="term" value="C:ATP-binding cassette (ABC) transporter complex"/>
    <property type="evidence" value="ECO:0007669"/>
    <property type="project" value="InterPro"/>
</dbReference>
<evidence type="ECO:0000313" key="3">
    <source>
        <dbReference type="EMBL" id="TCL03489.1"/>
    </source>
</evidence>
<dbReference type="Proteomes" id="UP000294555">
    <property type="component" value="Unassembled WGS sequence"/>
</dbReference>
<dbReference type="RefSeq" id="WP_203522037.1">
    <property type="nucleotide sequence ID" value="NZ_CP075169.1"/>
</dbReference>
<evidence type="ECO:0000313" key="4">
    <source>
        <dbReference type="Proteomes" id="UP000294555"/>
    </source>
</evidence>
<dbReference type="GO" id="GO:0030288">
    <property type="term" value="C:outer membrane-bounded periplasmic space"/>
    <property type="evidence" value="ECO:0007669"/>
    <property type="project" value="UniProtKB-ARBA"/>
</dbReference>
<dbReference type="CDD" id="cd08495">
    <property type="entry name" value="PBP2_NikA_DppA_OppA_like_8"/>
    <property type="match status" value="1"/>
</dbReference>
<sequence length="533" mass="59976">MSLKKLLPFSLMGAMLICSQWAQAGGTLRIAMTLADIPVMDGAPDQGTEGVSFGGYTVFDPLIEWDLSKSDAASVLRPGLATKWYISPEDNSHWIFELRKGVKFHDGSDFNADAVIFNLERVFNKDFPAYDVSIQKQMVPYINDVKSWKKLDDYKIEIETKKVDAFFPYQMTRLLIASPAQWEKMGKSWPQFRQHPSGTGPWKLDKLIPHQEADLVPNKDYWDKAREPKLDRLVLLPIPEPSARTAALLSGTVDWIESPAPDTVDRLKKSGMVISTNTIPHVWPYTVSVLPGSPFADIRVRKAVNLGIDRDGMVQLLHGLATPATAQMAEGNPWYGNPSFKIKYDPEEAKRLLKEAGYGPDHPLKLKIAISTSGSGQMYPLMMNEFIQEDMRKIGVDLQFDVFEWEALRGRRRGGAAAPENKGIDGINNSWSTTDPYYALIRYLDPKEVPPEGTNWGGINDPVITPLIRQVQGEFDPAKQDKLLAQIHTRFVDQAYFIWVVHDVGSRAMSPNVQGYVHAQSWYSDYSPVSMKQ</sequence>
<feature type="domain" description="Solute-binding protein family 5" evidence="2">
    <location>
        <begin position="76"/>
        <end position="445"/>
    </location>
</feature>
<reference evidence="3 4" key="1">
    <citation type="submission" date="2019-02" db="EMBL/GenBank/DDBJ databases">
        <title>Investigation of anaerobic lignin degradation for improved lignocellulosic biofuels.</title>
        <authorList>
            <person name="Deangelis K."/>
        </authorList>
    </citation>
    <scope>NUCLEOTIDE SEQUENCE [LARGE SCALE GENOMIC DNA]</scope>
    <source>
        <strain evidence="3 4">159R</strain>
    </source>
</reference>
<dbReference type="InterPro" id="IPR000914">
    <property type="entry name" value="SBP_5_dom"/>
</dbReference>
<protein>
    <submittedName>
        <fullName evidence="3">Peptide/nickel transport system substrate-binding protein</fullName>
    </submittedName>
</protein>
<dbReference type="Gene3D" id="3.40.190.10">
    <property type="entry name" value="Periplasmic binding protein-like II"/>
    <property type="match status" value="1"/>
</dbReference>
<dbReference type="PANTHER" id="PTHR30290:SF83">
    <property type="entry name" value="ABC TRANSPORTER SUBSTRATE-BINDING PROTEIN"/>
    <property type="match status" value="1"/>
</dbReference>
<feature type="signal peptide" evidence="1">
    <location>
        <begin position="1"/>
        <end position="24"/>
    </location>
</feature>
<name>A0A4R1NA17_9GAMM</name>
<dbReference type="GO" id="GO:1904680">
    <property type="term" value="F:peptide transmembrane transporter activity"/>
    <property type="evidence" value="ECO:0007669"/>
    <property type="project" value="TreeGrafter"/>
</dbReference>
<keyword evidence="4" id="KW-1185">Reference proteome</keyword>
<evidence type="ECO:0000259" key="2">
    <source>
        <dbReference type="Pfam" id="PF00496"/>
    </source>
</evidence>
<dbReference type="Gene3D" id="3.10.105.10">
    <property type="entry name" value="Dipeptide-binding Protein, Domain 3"/>
    <property type="match status" value="1"/>
</dbReference>
<dbReference type="PANTHER" id="PTHR30290">
    <property type="entry name" value="PERIPLASMIC BINDING COMPONENT OF ABC TRANSPORTER"/>
    <property type="match status" value="1"/>
</dbReference>
<dbReference type="InterPro" id="IPR030678">
    <property type="entry name" value="Peptide/Ni-bd"/>
</dbReference>
<dbReference type="GO" id="GO:0015833">
    <property type="term" value="P:peptide transport"/>
    <property type="evidence" value="ECO:0007669"/>
    <property type="project" value="TreeGrafter"/>
</dbReference>
<organism evidence="3 4">
    <name type="scientific">Sodalis ligni</name>
    <dbReference type="NCBI Taxonomy" id="2697027"/>
    <lineage>
        <taxon>Bacteria</taxon>
        <taxon>Pseudomonadati</taxon>
        <taxon>Pseudomonadota</taxon>
        <taxon>Gammaproteobacteria</taxon>
        <taxon>Enterobacterales</taxon>
        <taxon>Bruguierivoracaceae</taxon>
        <taxon>Sodalis</taxon>
    </lineage>
</organism>
<dbReference type="AlphaFoldDB" id="A0A4R1NA17"/>
<dbReference type="PIRSF" id="PIRSF002741">
    <property type="entry name" value="MppA"/>
    <property type="match status" value="1"/>
</dbReference>
<comment type="caution">
    <text evidence="3">The sequence shown here is derived from an EMBL/GenBank/DDBJ whole genome shotgun (WGS) entry which is preliminary data.</text>
</comment>
<gene>
    <name evidence="3" type="ORF">EZJ58_1562</name>
</gene>